<keyword evidence="5" id="KW-0809">Transit peptide</keyword>
<proteinExistence type="predicted"/>
<keyword evidence="10" id="KW-1185">Reference proteome</keyword>
<gene>
    <name evidence="9" type="ORF">KV110_02195</name>
</gene>
<evidence type="ECO:0000256" key="6">
    <source>
        <dbReference type="ARBA" id="ARBA00023098"/>
    </source>
</evidence>
<keyword evidence="3" id="KW-0378">Hydrolase</keyword>
<evidence type="ECO:0000256" key="1">
    <source>
        <dbReference type="ARBA" id="ARBA00004496"/>
    </source>
</evidence>
<comment type="subcellular location">
    <subcellularLocation>
        <location evidence="1">Cytoplasm</location>
    </subcellularLocation>
</comment>
<feature type="region of interest" description="Disordered" evidence="7">
    <location>
        <begin position="1"/>
        <end position="28"/>
    </location>
</feature>
<dbReference type="CDD" id="cd03443">
    <property type="entry name" value="PaaI_thioesterase"/>
    <property type="match status" value="1"/>
</dbReference>
<keyword evidence="6" id="KW-0443">Lipid metabolism</keyword>
<dbReference type="Pfam" id="PF03061">
    <property type="entry name" value="4HBT"/>
    <property type="match status" value="1"/>
</dbReference>
<dbReference type="InterPro" id="IPR052365">
    <property type="entry name" value="THEM4/THEM5_acyl-CoA_thioest"/>
</dbReference>
<keyword evidence="4" id="KW-0276">Fatty acid metabolism</keyword>
<evidence type="ECO:0000259" key="8">
    <source>
        <dbReference type="Pfam" id="PF03061"/>
    </source>
</evidence>
<dbReference type="RefSeq" id="WP_218472874.1">
    <property type="nucleotide sequence ID" value="NZ_BAABJN010000009.1"/>
</dbReference>
<feature type="domain" description="Thioesterase" evidence="8">
    <location>
        <begin position="74"/>
        <end position="125"/>
    </location>
</feature>
<reference evidence="9 10" key="1">
    <citation type="submission" date="2021-07" db="EMBL/GenBank/DDBJ databases">
        <title>Whole Genome Sequence of Nocardia Iowensis.</title>
        <authorList>
            <person name="Lamm A."/>
            <person name="Collins-Fairclough A.M."/>
            <person name="Bunk B."/>
            <person name="Sproer C."/>
        </authorList>
    </citation>
    <scope>NUCLEOTIDE SEQUENCE [LARGE SCALE GENOMIC DNA]</scope>
    <source>
        <strain evidence="9 10">NRRL 5646</strain>
    </source>
</reference>
<evidence type="ECO:0000256" key="7">
    <source>
        <dbReference type="SAM" id="MobiDB-lite"/>
    </source>
</evidence>
<keyword evidence="2" id="KW-0963">Cytoplasm</keyword>
<accession>A0ABX8RSQ1</accession>
<evidence type="ECO:0000313" key="9">
    <source>
        <dbReference type="EMBL" id="QXN92022.1"/>
    </source>
</evidence>
<evidence type="ECO:0000256" key="3">
    <source>
        <dbReference type="ARBA" id="ARBA00022801"/>
    </source>
</evidence>
<dbReference type="PANTHER" id="PTHR12418">
    <property type="entry name" value="ACYL-COENZYME A THIOESTERASE THEM4"/>
    <property type="match status" value="1"/>
</dbReference>
<name>A0ABX8RSQ1_NOCIO</name>
<dbReference type="InterPro" id="IPR006683">
    <property type="entry name" value="Thioestr_dom"/>
</dbReference>
<evidence type="ECO:0000256" key="4">
    <source>
        <dbReference type="ARBA" id="ARBA00022832"/>
    </source>
</evidence>
<dbReference type="EMBL" id="CP078145">
    <property type="protein sequence ID" value="QXN92022.1"/>
    <property type="molecule type" value="Genomic_DNA"/>
</dbReference>
<dbReference type="Proteomes" id="UP000694257">
    <property type="component" value="Chromosome"/>
</dbReference>
<protein>
    <submittedName>
        <fullName evidence="9">PaaI family thioesterase</fullName>
    </submittedName>
</protein>
<evidence type="ECO:0000313" key="10">
    <source>
        <dbReference type="Proteomes" id="UP000694257"/>
    </source>
</evidence>
<evidence type="ECO:0000256" key="2">
    <source>
        <dbReference type="ARBA" id="ARBA00022490"/>
    </source>
</evidence>
<dbReference type="PANTHER" id="PTHR12418:SF19">
    <property type="entry name" value="ACYL-COENZYME A THIOESTERASE THEM4"/>
    <property type="match status" value="1"/>
</dbReference>
<evidence type="ECO:0000256" key="5">
    <source>
        <dbReference type="ARBA" id="ARBA00022946"/>
    </source>
</evidence>
<sequence length="177" mass="18806">MTGLAEASDRGAEQVRQPVPLNSPMPQGPLPSHVDGCFGCGQHNYAGVGMTLELIGDRIVGRFTFDERHKGAPGLAHGGVVAAVLDEASGTVPTTMCVPAVTAKLEVNYAKPAPLHRPMIVSAILDRREGERKLHIHARLELDGELVAEANALFVVVSPDHFFAHGAKEGELPFFGV</sequence>
<organism evidence="9 10">
    <name type="scientific">Nocardia iowensis</name>
    <dbReference type="NCBI Taxonomy" id="204891"/>
    <lineage>
        <taxon>Bacteria</taxon>
        <taxon>Bacillati</taxon>
        <taxon>Actinomycetota</taxon>
        <taxon>Actinomycetes</taxon>
        <taxon>Mycobacteriales</taxon>
        <taxon>Nocardiaceae</taxon>
        <taxon>Nocardia</taxon>
    </lineage>
</organism>